<comment type="caution">
    <text evidence="1">The sequence shown here is derived from an EMBL/GenBank/DDBJ whole genome shotgun (WGS) entry which is preliminary data.</text>
</comment>
<protein>
    <submittedName>
        <fullName evidence="1">Kinase-like domain-containing protein</fullName>
    </submittedName>
</protein>
<reference evidence="1" key="1">
    <citation type="journal article" date="2021" name="New Phytol.">
        <title>Evolutionary innovations through gain and loss of genes in the ectomycorrhizal Boletales.</title>
        <authorList>
            <person name="Wu G."/>
            <person name="Miyauchi S."/>
            <person name="Morin E."/>
            <person name="Kuo A."/>
            <person name="Drula E."/>
            <person name="Varga T."/>
            <person name="Kohler A."/>
            <person name="Feng B."/>
            <person name="Cao Y."/>
            <person name="Lipzen A."/>
            <person name="Daum C."/>
            <person name="Hundley H."/>
            <person name="Pangilinan J."/>
            <person name="Johnson J."/>
            <person name="Barry K."/>
            <person name="LaButti K."/>
            <person name="Ng V."/>
            <person name="Ahrendt S."/>
            <person name="Min B."/>
            <person name="Choi I.G."/>
            <person name="Park H."/>
            <person name="Plett J.M."/>
            <person name="Magnuson J."/>
            <person name="Spatafora J.W."/>
            <person name="Nagy L.G."/>
            <person name="Henrissat B."/>
            <person name="Grigoriev I.V."/>
            <person name="Yang Z.L."/>
            <person name="Xu J."/>
            <person name="Martin F.M."/>
        </authorList>
    </citation>
    <scope>NUCLEOTIDE SEQUENCE</scope>
    <source>
        <strain evidence="1">ATCC 28755</strain>
    </source>
</reference>
<name>A0ACB7ZYA0_9AGAM</name>
<dbReference type="Proteomes" id="UP000790377">
    <property type="component" value="Unassembled WGS sequence"/>
</dbReference>
<keyword evidence="2" id="KW-1185">Reference proteome</keyword>
<feature type="non-terminal residue" evidence="1">
    <location>
        <position position="81"/>
    </location>
</feature>
<accession>A0ACB7ZYA0</accession>
<gene>
    <name evidence="1" type="ORF">BJ138DRAFT_978674</name>
</gene>
<dbReference type="EMBL" id="MU268066">
    <property type="protein sequence ID" value="KAH7906129.1"/>
    <property type="molecule type" value="Genomic_DNA"/>
</dbReference>
<proteinExistence type="predicted"/>
<evidence type="ECO:0000313" key="2">
    <source>
        <dbReference type="Proteomes" id="UP000790377"/>
    </source>
</evidence>
<feature type="non-terminal residue" evidence="1">
    <location>
        <position position="1"/>
    </location>
</feature>
<evidence type="ECO:0000313" key="1">
    <source>
        <dbReference type="EMBL" id="KAH7906129.1"/>
    </source>
</evidence>
<sequence>ICRLEYVHSFSYVHRDIKPQNVLTGGPNNPHIIYLVDFSHAKEYRDPRTNAHVPYCQNLAFTGTPNFASINTHLGMEASRR</sequence>
<organism evidence="1 2">
    <name type="scientific">Hygrophoropsis aurantiaca</name>
    <dbReference type="NCBI Taxonomy" id="72124"/>
    <lineage>
        <taxon>Eukaryota</taxon>
        <taxon>Fungi</taxon>
        <taxon>Dikarya</taxon>
        <taxon>Basidiomycota</taxon>
        <taxon>Agaricomycotina</taxon>
        <taxon>Agaricomycetes</taxon>
        <taxon>Agaricomycetidae</taxon>
        <taxon>Boletales</taxon>
        <taxon>Coniophorineae</taxon>
        <taxon>Hygrophoropsidaceae</taxon>
        <taxon>Hygrophoropsis</taxon>
    </lineage>
</organism>